<evidence type="ECO:0000313" key="1">
    <source>
        <dbReference type="EMBL" id="TXG56747.1"/>
    </source>
</evidence>
<proteinExistence type="predicted"/>
<protein>
    <submittedName>
        <fullName evidence="1">Uncharacterized protein</fullName>
    </submittedName>
</protein>
<dbReference type="AlphaFoldDB" id="A0A5C7HIC0"/>
<sequence length="338" mass="38538">MMNLLKIHHHPLFSHIPQITPPHQPNFPLKFSSLSSSSTLSLLKPSFKLSCLSKTPPLLFNNEQEKIPQFEDLAPDGVVYLKTLRLVECSMFAAVTGLVYFLSNSLSIENYFGCFFSLPIVISSMRWGVAAGRKTMVCNFLQQLFYNFRRGNSNAIACLVWSSEGLNLYSYTWYTWFHNGISVEVGSELGSFNILVHNRSRSWCNGLYFDILILNKRKYTCFGLAELWILCVPSPPIILGIPYQTWNEGFSEIAKMAGEGLIMTYEAVWEEKRRKHQNNGKPKRFRSVAPPRRLRRGVAPPYPPDQCGAVTTYTLSCKTCCIYDRQAFVICCLFSCQD</sequence>
<gene>
    <name evidence="1" type="ORF">EZV62_018060</name>
</gene>
<reference evidence="2" key="1">
    <citation type="journal article" date="2019" name="Gigascience">
        <title>De novo genome assembly of the endangered Acer yangbiense, a plant species with extremely small populations endemic to Yunnan Province, China.</title>
        <authorList>
            <person name="Yang J."/>
            <person name="Wariss H.M."/>
            <person name="Tao L."/>
            <person name="Zhang R."/>
            <person name="Yun Q."/>
            <person name="Hollingsworth P."/>
            <person name="Dao Z."/>
            <person name="Luo G."/>
            <person name="Guo H."/>
            <person name="Ma Y."/>
            <person name="Sun W."/>
        </authorList>
    </citation>
    <scope>NUCLEOTIDE SEQUENCE [LARGE SCALE GENOMIC DNA]</scope>
    <source>
        <strain evidence="2">cv. Malutang</strain>
    </source>
</reference>
<organism evidence="1 2">
    <name type="scientific">Acer yangbiense</name>
    <dbReference type="NCBI Taxonomy" id="1000413"/>
    <lineage>
        <taxon>Eukaryota</taxon>
        <taxon>Viridiplantae</taxon>
        <taxon>Streptophyta</taxon>
        <taxon>Embryophyta</taxon>
        <taxon>Tracheophyta</taxon>
        <taxon>Spermatophyta</taxon>
        <taxon>Magnoliopsida</taxon>
        <taxon>eudicotyledons</taxon>
        <taxon>Gunneridae</taxon>
        <taxon>Pentapetalae</taxon>
        <taxon>rosids</taxon>
        <taxon>malvids</taxon>
        <taxon>Sapindales</taxon>
        <taxon>Sapindaceae</taxon>
        <taxon>Hippocastanoideae</taxon>
        <taxon>Acereae</taxon>
        <taxon>Acer</taxon>
    </lineage>
</organism>
<dbReference type="Proteomes" id="UP000323000">
    <property type="component" value="Chromosome 8"/>
</dbReference>
<accession>A0A5C7HIC0</accession>
<name>A0A5C7HIC0_9ROSI</name>
<dbReference type="PANTHER" id="PTHR37185">
    <property type="entry name" value="MEMBRANE PROTEIN"/>
    <property type="match status" value="1"/>
</dbReference>
<dbReference type="EMBL" id="VAHF01000008">
    <property type="protein sequence ID" value="TXG56747.1"/>
    <property type="molecule type" value="Genomic_DNA"/>
</dbReference>
<evidence type="ECO:0000313" key="2">
    <source>
        <dbReference type="Proteomes" id="UP000323000"/>
    </source>
</evidence>
<dbReference type="OrthoDB" id="2019412at2759"/>
<comment type="caution">
    <text evidence="1">The sequence shown here is derived from an EMBL/GenBank/DDBJ whole genome shotgun (WGS) entry which is preliminary data.</text>
</comment>
<dbReference type="PANTHER" id="PTHR37185:SF3">
    <property type="entry name" value="MEMBRANE PROTEIN"/>
    <property type="match status" value="1"/>
</dbReference>
<keyword evidence="2" id="KW-1185">Reference proteome</keyword>